<evidence type="ECO:0000256" key="2">
    <source>
        <dbReference type="ARBA" id="ARBA00005851"/>
    </source>
</evidence>
<name>A0AAV0T6Z4_9STRA</name>
<comment type="subcellular location">
    <subcellularLocation>
        <location evidence="1">Secreted</location>
    </subcellularLocation>
</comment>
<keyword evidence="4" id="KW-0964">Secreted</keyword>
<evidence type="ECO:0000256" key="11">
    <source>
        <dbReference type="ARBA" id="ARBA00041912"/>
    </source>
</evidence>
<dbReference type="GO" id="GO:0004167">
    <property type="term" value="F:dopachrome isomerase activity"/>
    <property type="evidence" value="ECO:0007669"/>
    <property type="project" value="UniProtKB-EC"/>
</dbReference>
<dbReference type="InterPro" id="IPR014347">
    <property type="entry name" value="Tautomerase/MIF_sf"/>
</dbReference>
<evidence type="ECO:0000256" key="3">
    <source>
        <dbReference type="ARBA" id="ARBA00022514"/>
    </source>
</evidence>
<dbReference type="GO" id="GO:0050178">
    <property type="term" value="F:phenylpyruvate tautomerase activity"/>
    <property type="evidence" value="ECO:0007669"/>
    <property type="project" value="UniProtKB-EC"/>
</dbReference>
<evidence type="ECO:0000313" key="14">
    <source>
        <dbReference type="EMBL" id="CAI5713761.1"/>
    </source>
</evidence>
<dbReference type="EMBL" id="CAKLBC010000448">
    <property type="protein sequence ID" value="CAH0486447.1"/>
    <property type="molecule type" value="Genomic_DNA"/>
</dbReference>
<dbReference type="Pfam" id="PF01187">
    <property type="entry name" value="MIF"/>
    <property type="match status" value="1"/>
</dbReference>
<sequence>MPYVQVTSNVSSNGIEEVNVMATISKTLAHALDKSEQVVMVHLELDTFMYFQATDAPCAMIHVRSIGKVDMDFNPTTASALTEIVSKELQIPVDRIFMNIDDVQRSNWAKGGVLIPEPKAMNDVTME</sequence>
<reference evidence="13 16" key="1">
    <citation type="submission" date="2021-11" db="EMBL/GenBank/DDBJ databases">
        <authorList>
            <person name="Islam A."/>
            <person name="Islam S."/>
            <person name="Flora M.S."/>
            <person name="Rahman M."/>
            <person name="Ziaur R.M."/>
            <person name="Epstein J.H."/>
            <person name="Hassan M."/>
            <person name="Klassen M."/>
            <person name="Woodard K."/>
            <person name="Webb A."/>
            <person name="Webby R.J."/>
            <person name="El Zowalaty M.E."/>
        </authorList>
    </citation>
    <scope>NUCLEOTIDE SEQUENCE [LARGE SCALE GENOMIC DNA]</scope>
    <source>
        <strain evidence="13">Pf1</strain>
    </source>
</reference>
<dbReference type="PANTHER" id="PTHR11954">
    <property type="entry name" value="D-DOPACHROME DECARBOXYLASE"/>
    <property type="match status" value="1"/>
</dbReference>
<evidence type="ECO:0000256" key="5">
    <source>
        <dbReference type="ARBA" id="ARBA00023235"/>
    </source>
</evidence>
<gene>
    <name evidence="13" type="ORF">PFR001_LOCUS2077</name>
    <name evidence="14" type="ORF">PFR002_LOCUS2794</name>
    <name evidence="15" type="ORF">PFR002_LOCUS3492</name>
</gene>
<keyword evidence="3" id="KW-0202">Cytokine</keyword>
<evidence type="ECO:0000256" key="12">
    <source>
        <dbReference type="ARBA" id="ARBA00042730"/>
    </source>
</evidence>
<evidence type="ECO:0000256" key="10">
    <source>
        <dbReference type="ARBA" id="ARBA00041631"/>
    </source>
</evidence>
<comment type="catalytic activity">
    <reaction evidence="7">
        <text>L-dopachrome = 5,6-dihydroxyindole-2-carboxylate</text>
        <dbReference type="Rhea" id="RHEA:13041"/>
        <dbReference type="ChEBI" id="CHEBI:16875"/>
        <dbReference type="ChEBI" id="CHEBI:57509"/>
        <dbReference type="EC" id="5.3.3.12"/>
    </reaction>
</comment>
<dbReference type="EC" id="5.3.2.1" evidence="9"/>
<dbReference type="AlphaFoldDB" id="A0AAV0T6Z4"/>
<dbReference type="Proteomes" id="UP001159659">
    <property type="component" value="Unassembled WGS sequence"/>
</dbReference>
<dbReference type="EMBL" id="CANTFK010000571">
    <property type="protein sequence ID" value="CAI5717643.1"/>
    <property type="molecule type" value="Genomic_DNA"/>
</dbReference>
<comment type="caution">
    <text evidence="14">The sequence shown here is derived from an EMBL/GenBank/DDBJ whole genome shotgun (WGS) entry which is preliminary data.</text>
</comment>
<proteinExistence type="inferred from homology"/>
<keyword evidence="5" id="KW-0413">Isomerase</keyword>
<comment type="similarity">
    <text evidence="2">Belongs to the MIF family.</text>
</comment>
<dbReference type="GO" id="GO:0005615">
    <property type="term" value="C:extracellular space"/>
    <property type="evidence" value="ECO:0007669"/>
    <property type="project" value="UniProtKB-KW"/>
</dbReference>
<dbReference type="SUPFAM" id="SSF55331">
    <property type="entry name" value="Tautomerase/MIF"/>
    <property type="match status" value="1"/>
</dbReference>
<organism evidence="14 17">
    <name type="scientific">Peronospora farinosa</name>
    <dbReference type="NCBI Taxonomy" id="134698"/>
    <lineage>
        <taxon>Eukaryota</taxon>
        <taxon>Sar</taxon>
        <taxon>Stramenopiles</taxon>
        <taxon>Oomycota</taxon>
        <taxon>Peronosporomycetes</taxon>
        <taxon>Peronosporales</taxon>
        <taxon>Peronosporaceae</taxon>
        <taxon>Peronospora</taxon>
    </lineage>
</organism>
<dbReference type="Gene3D" id="3.30.429.10">
    <property type="entry name" value="Macrophage Migration Inhibitory Factor"/>
    <property type="match status" value="1"/>
</dbReference>
<dbReference type="EC" id="5.3.3.12" evidence="8"/>
<accession>A0AAV0T6Z4</accession>
<dbReference type="InterPro" id="IPR001398">
    <property type="entry name" value="Macrophage_inhib_fac"/>
</dbReference>
<dbReference type="GO" id="GO:0005125">
    <property type="term" value="F:cytokine activity"/>
    <property type="evidence" value="ECO:0007669"/>
    <property type="project" value="UniProtKB-KW"/>
</dbReference>
<protein>
    <recommendedName>
        <fullName evidence="12">L-dopachrome isomerase</fullName>
        <ecNumber evidence="9">5.3.2.1</ecNumber>
        <ecNumber evidence="8">5.3.3.12</ecNumber>
    </recommendedName>
    <alternativeName>
        <fullName evidence="10">L-dopachrome tautomerase</fullName>
    </alternativeName>
    <alternativeName>
        <fullName evidence="11">Phenylpyruvate tautomerase</fullName>
    </alternativeName>
</protein>
<evidence type="ECO:0000256" key="6">
    <source>
        <dbReference type="ARBA" id="ARBA00036735"/>
    </source>
</evidence>
<evidence type="ECO:0000256" key="8">
    <source>
        <dbReference type="ARBA" id="ARBA00038932"/>
    </source>
</evidence>
<evidence type="ECO:0000313" key="16">
    <source>
        <dbReference type="Proteomes" id="UP001157938"/>
    </source>
</evidence>
<evidence type="ECO:0000256" key="4">
    <source>
        <dbReference type="ARBA" id="ARBA00022525"/>
    </source>
</evidence>
<evidence type="ECO:0000256" key="7">
    <source>
        <dbReference type="ARBA" id="ARBA00036823"/>
    </source>
</evidence>
<evidence type="ECO:0000313" key="17">
    <source>
        <dbReference type="Proteomes" id="UP001159659"/>
    </source>
</evidence>
<evidence type="ECO:0000256" key="9">
    <source>
        <dbReference type="ARBA" id="ARBA00039086"/>
    </source>
</evidence>
<comment type="catalytic activity">
    <reaction evidence="6">
        <text>3-phenylpyruvate = enol-phenylpyruvate</text>
        <dbReference type="Rhea" id="RHEA:17097"/>
        <dbReference type="ChEBI" id="CHEBI:16815"/>
        <dbReference type="ChEBI" id="CHEBI:18005"/>
        <dbReference type="EC" id="5.3.2.1"/>
    </reaction>
</comment>
<dbReference type="EMBL" id="CANTFK010000328">
    <property type="protein sequence ID" value="CAI5713761.1"/>
    <property type="molecule type" value="Genomic_DNA"/>
</dbReference>
<evidence type="ECO:0000313" key="13">
    <source>
        <dbReference type="EMBL" id="CAH0486447.1"/>
    </source>
</evidence>
<evidence type="ECO:0000256" key="1">
    <source>
        <dbReference type="ARBA" id="ARBA00004613"/>
    </source>
</evidence>
<evidence type="ECO:0000313" key="15">
    <source>
        <dbReference type="EMBL" id="CAI5717643.1"/>
    </source>
</evidence>
<dbReference type="PANTHER" id="PTHR11954:SF6">
    <property type="entry name" value="MACROPHAGE MIGRATION INHIBITORY FACTOR"/>
    <property type="match status" value="1"/>
</dbReference>
<keyword evidence="16" id="KW-1185">Reference proteome</keyword>
<dbReference type="Proteomes" id="UP001157938">
    <property type="component" value="Unassembled WGS sequence"/>
</dbReference>
<reference evidence="14" key="2">
    <citation type="submission" date="2022-12" db="EMBL/GenBank/DDBJ databases">
        <authorList>
            <person name="Webb A."/>
        </authorList>
    </citation>
    <scope>NUCLEOTIDE SEQUENCE</scope>
    <source>
        <strain evidence="14">Pf2</strain>
    </source>
</reference>